<evidence type="ECO:0008006" key="4">
    <source>
        <dbReference type="Google" id="ProtNLM"/>
    </source>
</evidence>
<dbReference type="RefSeq" id="WP_191149380.1">
    <property type="nucleotide sequence ID" value="NZ_JACXBP010000001.1"/>
</dbReference>
<keyword evidence="3" id="KW-1185">Reference proteome</keyword>
<sequence length="108" mass="11748">MKKITFALLLSGLMASHGVFATESLSVRVTGVIVPEACQPTAAGSNRAQLTVSVSCQQNKAVNLRALSLRPGETENYRLRPLANGQMKIENRQRSPLSGLTTLELYYL</sequence>
<evidence type="ECO:0000313" key="3">
    <source>
        <dbReference type="Proteomes" id="UP001306592"/>
    </source>
</evidence>
<gene>
    <name evidence="2" type="ORF">V8N49_09950</name>
</gene>
<comment type="caution">
    <text evidence="2">The sequence shown here is derived from an EMBL/GenBank/DDBJ whole genome shotgun (WGS) entry which is preliminary data.</text>
</comment>
<keyword evidence="1" id="KW-0732">Signal</keyword>
<evidence type="ECO:0000256" key="1">
    <source>
        <dbReference type="SAM" id="SignalP"/>
    </source>
</evidence>
<dbReference type="Proteomes" id="UP001306592">
    <property type="component" value="Unassembled WGS sequence"/>
</dbReference>
<reference evidence="2 3" key="1">
    <citation type="submission" date="2024-02" db="EMBL/GenBank/DDBJ databases">
        <title>First report Erwinia aphidicola in onion in Chile.</title>
        <authorList>
            <person name="Valenzuela M."/>
            <person name="Pena M."/>
            <person name="Dutta B."/>
        </authorList>
    </citation>
    <scope>NUCLEOTIDE SEQUENCE [LARGE SCALE GENOMIC DNA]</scope>
    <source>
        <strain evidence="2 3">QCJ3A</strain>
    </source>
</reference>
<organism evidence="2 3">
    <name type="scientific">Erwinia aphidicola</name>
    <dbReference type="NCBI Taxonomy" id="68334"/>
    <lineage>
        <taxon>Bacteria</taxon>
        <taxon>Pseudomonadati</taxon>
        <taxon>Pseudomonadota</taxon>
        <taxon>Gammaproteobacteria</taxon>
        <taxon>Enterobacterales</taxon>
        <taxon>Erwiniaceae</taxon>
        <taxon>Erwinia</taxon>
    </lineage>
</organism>
<protein>
    <recommendedName>
        <fullName evidence="4">Type 1 fimbria pilin</fullName>
    </recommendedName>
</protein>
<dbReference type="EMBL" id="JBANEI010000005">
    <property type="protein sequence ID" value="MEI2681980.1"/>
    <property type="molecule type" value="Genomic_DNA"/>
</dbReference>
<feature type="chain" id="PRO_5046041540" description="Type 1 fimbria pilin" evidence="1">
    <location>
        <begin position="22"/>
        <end position="108"/>
    </location>
</feature>
<proteinExistence type="predicted"/>
<accession>A0ABU8DEQ3</accession>
<evidence type="ECO:0000313" key="2">
    <source>
        <dbReference type="EMBL" id="MEI2681980.1"/>
    </source>
</evidence>
<feature type="signal peptide" evidence="1">
    <location>
        <begin position="1"/>
        <end position="21"/>
    </location>
</feature>
<name>A0ABU8DEQ3_ERWAP</name>